<evidence type="ECO:0000313" key="1">
    <source>
        <dbReference type="WBParaSite" id="HNAJ_0001204601-mRNA-1"/>
    </source>
</evidence>
<sequence length="67" mass="7891">LGLLSSRCQLRIPDEIDNGIISKTNSQSWRIIREDEETREIAELVEFEINAHRTTSRPFPTNKMMFR</sequence>
<organism evidence="1">
    <name type="scientific">Rodentolepis nana</name>
    <name type="common">Dwarf tapeworm</name>
    <name type="synonym">Hymenolepis nana</name>
    <dbReference type="NCBI Taxonomy" id="102285"/>
    <lineage>
        <taxon>Eukaryota</taxon>
        <taxon>Metazoa</taxon>
        <taxon>Spiralia</taxon>
        <taxon>Lophotrochozoa</taxon>
        <taxon>Platyhelminthes</taxon>
        <taxon>Cestoda</taxon>
        <taxon>Eucestoda</taxon>
        <taxon>Cyclophyllidea</taxon>
        <taxon>Hymenolepididae</taxon>
        <taxon>Rodentolepis</taxon>
    </lineage>
</organism>
<dbReference type="AlphaFoldDB" id="A0A0R3TW23"/>
<protein>
    <submittedName>
        <fullName evidence="1">Reverse transcriptase domain-containing protein</fullName>
    </submittedName>
</protein>
<reference evidence="1" key="1">
    <citation type="submission" date="2017-02" db="UniProtKB">
        <authorList>
            <consortium name="WormBaseParasite"/>
        </authorList>
    </citation>
    <scope>IDENTIFICATION</scope>
</reference>
<accession>A0A0R3TW23</accession>
<dbReference type="WBParaSite" id="HNAJ_0001204601-mRNA-1">
    <property type="protein sequence ID" value="HNAJ_0001204601-mRNA-1"/>
    <property type="gene ID" value="HNAJ_0001204601"/>
</dbReference>
<name>A0A0R3TW23_RODNA</name>
<proteinExistence type="predicted"/>